<evidence type="ECO:0000313" key="3">
    <source>
        <dbReference type="Proteomes" id="UP000316806"/>
    </source>
</evidence>
<name>A0A516R4F8_STRST</name>
<evidence type="ECO:0000313" key="2">
    <source>
        <dbReference type="EMBL" id="QDQ10546.1"/>
    </source>
</evidence>
<dbReference type="AlphaFoldDB" id="A0A516R4F8"/>
<accession>A0A516R4F8</accession>
<sequence length="71" mass="7522">MPRLITAGAPKTYRSTSAVTTGRIGRASHWGADRLTGDPPLGERQGGRSEPPLVGRFLRRSAGIRPVVTPG</sequence>
<evidence type="ECO:0000256" key="1">
    <source>
        <dbReference type="SAM" id="MobiDB-lite"/>
    </source>
</evidence>
<reference evidence="2 3" key="1">
    <citation type="journal article" date="2019" name="J. Ind. Microbiol. Biotechnol.">
        <title>The complete genomic sequence of Streptomyces spectabilis NRRL-2792 and identification of secondary metabolite biosynthetic gene clusters.</title>
        <authorList>
            <person name="Sinha A."/>
            <person name="Phillips-Salemka S."/>
            <person name="Niraula T.A."/>
            <person name="Short K.A."/>
            <person name="Niraula N.P."/>
        </authorList>
    </citation>
    <scope>NUCLEOTIDE SEQUENCE [LARGE SCALE GENOMIC DNA]</scope>
    <source>
        <strain evidence="2 3">NRRL 2792</strain>
    </source>
</reference>
<organism evidence="2 3">
    <name type="scientific">Streptomyces spectabilis</name>
    <dbReference type="NCBI Taxonomy" id="68270"/>
    <lineage>
        <taxon>Bacteria</taxon>
        <taxon>Bacillati</taxon>
        <taxon>Actinomycetota</taxon>
        <taxon>Actinomycetes</taxon>
        <taxon>Kitasatosporales</taxon>
        <taxon>Streptomycetaceae</taxon>
        <taxon>Streptomyces</taxon>
    </lineage>
</organism>
<dbReference type="EMBL" id="CP040916">
    <property type="protein sequence ID" value="QDQ10546.1"/>
    <property type="molecule type" value="Genomic_DNA"/>
</dbReference>
<proteinExistence type="predicted"/>
<feature type="region of interest" description="Disordered" evidence="1">
    <location>
        <begin position="1"/>
        <end position="53"/>
    </location>
</feature>
<protein>
    <submittedName>
        <fullName evidence="2">Uncharacterized protein</fullName>
    </submittedName>
</protein>
<gene>
    <name evidence="2" type="ORF">FH965_08130</name>
</gene>
<dbReference type="Proteomes" id="UP000316806">
    <property type="component" value="Chromosome"/>
</dbReference>